<dbReference type="SUPFAM" id="SSF50129">
    <property type="entry name" value="GroES-like"/>
    <property type="match status" value="1"/>
</dbReference>
<dbReference type="InterPro" id="IPR020843">
    <property type="entry name" value="ER"/>
</dbReference>
<evidence type="ECO:0000259" key="3">
    <source>
        <dbReference type="SMART" id="SM00829"/>
    </source>
</evidence>
<dbReference type="InterPro" id="IPR013149">
    <property type="entry name" value="ADH-like_C"/>
</dbReference>
<evidence type="ECO:0000256" key="2">
    <source>
        <dbReference type="ARBA" id="ARBA00023002"/>
    </source>
</evidence>
<proteinExistence type="predicted"/>
<keyword evidence="5" id="KW-1185">Reference proteome</keyword>
<evidence type="ECO:0000256" key="1">
    <source>
        <dbReference type="ARBA" id="ARBA00022857"/>
    </source>
</evidence>
<reference evidence="4 5" key="1">
    <citation type="submission" date="2020-07" db="EMBL/GenBank/DDBJ databases">
        <title>Sequencing the genomes of 1000 actinobacteria strains.</title>
        <authorList>
            <person name="Klenk H.-P."/>
        </authorList>
    </citation>
    <scope>NUCLEOTIDE SEQUENCE [LARGE SCALE GENOMIC DNA]</scope>
    <source>
        <strain evidence="4 5">DSM 18448</strain>
    </source>
</reference>
<protein>
    <submittedName>
        <fullName evidence="4">Putative PIG3 family NAD(P)H quinone oxidoreductase</fullName>
    </submittedName>
</protein>
<dbReference type="InterPro" id="IPR013154">
    <property type="entry name" value="ADH-like_N"/>
</dbReference>
<dbReference type="Proteomes" id="UP000579605">
    <property type="component" value="Unassembled WGS sequence"/>
</dbReference>
<dbReference type="EMBL" id="JACBZH010000001">
    <property type="protein sequence ID" value="NYH87597.1"/>
    <property type="molecule type" value="Genomic_DNA"/>
</dbReference>
<dbReference type="Pfam" id="PF00107">
    <property type="entry name" value="ADH_zinc_N"/>
    <property type="match status" value="1"/>
</dbReference>
<keyword evidence="1" id="KW-0521">NADP</keyword>
<dbReference type="SMART" id="SM00829">
    <property type="entry name" value="PKS_ER"/>
    <property type="match status" value="1"/>
</dbReference>
<dbReference type="Gene3D" id="3.40.50.720">
    <property type="entry name" value="NAD(P)-binding Rossmann-like Domain"/>
    <property type="match status" value="1"/>
</dbReference>
<dbReference type="Pfam" id="PF08240">
    <property type="entry name" value="ADH_N"/>
    <property type="match status" value="1"/>
</dbReference>
<dbReference type="InterPro" id="IPR014189">
    <property type="entry name" value="Quinone_OxRdtase_PIG3"/>
</dbReference>
<evidence type="ECO:0000313" key="5">
    <source>
        <dbReference type="Proteomes" id="UP000579605"/>
    </source>
</evidence>
<dbReference type="NCBIfam" id="TIGR02824">
    <property type="entry name" value="quinone_pig3"/>
    <property type="match status" value="1"/>
</dbReference>
<dbReference type="GO" id="GO:0016651">
    <property type="term" value="F:oxidoreductase activity, acting on NAD(P)H"/>
    <property type="evidence" value="ECO:0007669"/>
    <property type="project" value="TreeGrafter"/>
</dbReference>
<dbReference type="InterPro" id="IPR036291">
    <property type="entry name" value="NAD(P)-bd_dom_sf"/>
</dbReference>
<accession>A0A852Z2E4</accession>
<organism evidence="4 5">
    <name type="scientific">Actinopolymorpha rutila</name>
    <dbReference type="NCBI Taxonomy" id="446787"/>
    <lineage>
        <taxon>Bacteria</taxon>
        <taxon>Bacillati</taxon>
        <taxon>Actinomycetota</taxon>
        <taxon>Actinomycetes</taxon>
        <taxon>Propionibacteriales</taxon>
        <taxon>Actinopolymorphaceae</taxon>
        <taxon>Actinopolymorpha</taxon>
    </lineage>
</organism>
<dbReference type="PANTHER" id="PTHR48106">
    <property type="entry name" value="QUINONE OXIDOREDUCTASE PIG3-RELATED"/>
    <property type="match status" value="1"/>
</dbReference>
<name>A0A852Z2E4_9ACTN</name>
<dbReference type="PANTHER" id="PTHR48106:SF8">
    <property type="entry name" value="OS02G0805600 PROTEIN"/>
    <property type="match status" value="1"/>
</dbReference>
<feature type="domain" description="Enoyl reductase (ER)" evidence="3">
    <location>
        <begin position="10"/>
        <end position="323"/>
    </location>
</feature>
<keyword evidence="2" id="KW-0560">Oxidoreductase</keyword>
<comment type="caution">
    <text evidence="4">The sequence shown here is derived from an EMBL/GenBank/DDBJ whole genome shotgun (WGS) entry which is preliminary data.</text>
</comment>
<dbReference type="AlphaFoldDB" id="A0A852Z2E4"/>
<evidence type="ECO:0000313" key="4">
    <source>
        <dbReference type="EMBL" id="NYH87597.1"/>
    </source>
</evidence>
<dbReference type="CDD" id="cd05276">
    <property type="entry name" value="p53_inducible_oxidoreductase"/>
    <property type="match status" value="1"/>
</dbReference>
<gene>
    <name evidence="4" type="ORF">F4554_000235</name>
</gene>
<sequence length="328" mass="33646">MRAVVLEGAGGPEVLTLGDVPDPEPGPGEVVVDVVAAGVNRADVMQRQGNYPPPPGASDILGLECSGRIAALGQDVDGFAVGDEVCALLAGGGYAEKVAVPAGQVLPRPEGVSLVEAAALPEAVCTVWSNVFMLAGLQPRETLLVHGGASGIGTTAIQLATALGARVLATAGGPAKCAVCRDLGADVAIDYREQDFVEVVREATDGHGADVILDIVGAPYLDRNVSTLAIEGRLVVIGMQGGRKGELDLGRLLVKRAAVLATGLRARPVAEKAAIVASVRENVWPLVADGHLRPVVHQVVPIDQVAEAHGVLDRGEQVGKVLLAVRED</sequence>
<dbReference type="RefSeq" id="WP_179785636.1">
    <property type="nucleotide sequence ID" value="NZ_BAAARR010000012.1"/>
</dbReference>
<dbReference type="InterPro" id="IPR011032">
    <property type="entry name" value="GroES-like_sf"/>
</dbReference>
<dbReference type="SUPFAM" id="SSF51735">
    <property type="entry name" value="NAD(P)-binding Rossmann-fold domains"/>
    <property type="match status" value="1"/>
</dbReference>
<dbReference type="GO" id="GO:0070402">
    <property type="term" value="F:NADPH binding"/>
    <property type="evidence" value="ECO:0007669"/>
    <property type="project" value="TreeGrafter"/>
</dbReference>
<dbReference type="Gene3D" id="3.90.180.10">
    <property type="entry name" value="Medium-chain alcohol dehydrogenases, catalytic domain"/>
    <property type="match status" value="1"/>
</dbReference>